<keyword evidence="1" id="KW-1133">Transmembrane helix</keyword>
<name>A0A8J3PGT2_9ACTN</name>
<dbReference type="AlphaFoldDB" id="A0A8J3PGT2"/>
<keyword evidence="3" id="KW-1185">Reference proteome</keyword>
<dbReference type="Proteomes" id="UP000660339">
    <property type="component" value="Unassembled WGS sequence"/>
</dbReference>
<proteinExistence type="predicted"/>
<protein>
    <submittedName>
        <fullName evidence="2">Uncharacterized protein</fullName>
    </submittedName>
</protein>
<evidence type="ECO:0000256" key="1">
    <source>
        <dbReference type="SAM" id="Phobius"/>
    </source>
</evidence>
<reference evidence="2" key="1">
    <citation type="submission" date="2021-01" db="EMBL/GenBank/DDBJ databases">
        <title>Whole genome shotgun sequence of Catellatospora methionotrophica NBRC 14553.</title>
        <authorList>
            <person name="Komaki H."/>
            <person name="Tamura T."/>
        </authorList>
    </citation>
    <scope>NUCLEOTIDE SEQUENCE</scope>
    <source>
        <strain evidence="2">NBRC 14553</strain>
    </source>
</reference>
<feature type="transmembrane region" description="Helical" evidence="1">
    <location>
        <begin position="21"/>
        <end position="40"/>
    </location>
</feature>
<dbReference type="EMBL" id="BONJ01000030">
    <property type="protein sequence ID" value="GIG17101.1"/>
    <property type="molecule type" value="Genomic_DNA"/>
</dbReference>
<evidence type="ECO:0000313" key="3">
    <source>
        <dbReference type="Proteomes" id="UP000660339"/>
    </source>
</evidence>
<keyword evidence="1" id="KW-0472">Membrane</keyword>
<keyword evidence="1" id="KW-0812">Transmembrane</keyword>
<accession>A0A8J3PGT2</accession>
<sequence length="96" mass="10663">MTMRKLSSRDLERLVRSHRNLKISLWVFAVAMVGVLALLIVNEVTLSPACGTAVGVGIGALLLIPQRQLLSELGLSRDEARQILRDERERRRSAGN</sequence>
<evidence type="ECO:0000313" key="2">
    <source>
        <dbReference type="EMBL" id="GIG17101.1"/>
    </source>
</evidence>
<comment type="caution">
    <text evidence="2">The sequence shown here is derived from an EMBL/GenBank/DDBJ whole genome shotgun (WGS) entry which is preliminary data.</text>
</comment>
<gene>
    <name evidence="2" type="ORF">Cme02nite_54330</name>
</gene>
<organism evidence="2 3">
    <name type="scientific">Catellatospora methionotrophica</name>
    <dbReference type="NCBI Taxonomy" id="121620"/>
    <lineage>
        <taxon>Bacteria</taxon>
        <taxon>Bacillati</taxon>
        <taxon>Actinomycetota</taxon>
        <taxon>Actinomycetes</taxon>
        <taxon>Micromonosporales</taxon>
        <taxon>Micromonosporaceae</taxon>
        <taxon>Catellatospora</taxon>
    </lineage>
</organism>
<feature type="transmembrane region" description="Helical" evidence="1">
    <location>
        <begin position="46"/>
        <end position="64"/>
    </location>
</feature>